<dbReference type="PANTHER" id="PTHR24373">
    <property type="entry name" value="SLIT RELATED LEUCINE-RICH REPEAT NEURONAL PROTEIN"/>
    <property type="match status" value="1"/>
</dbReference>
<evidence type="ECO:0000313" key="6">
    <source>
        <dbReference type="EMBL" id="KOX72498.1"/>
    </source>
</evidence>
<keyword evidence="2" id="KW-0732">Signal</keyword>
<dbReference type="InterPro" id="IPR003591">
    <property type="entry name" value="Leu-rich_rpt_typical-subtyp"/>
</dbReference>
<keyword evidence="5" id="KW-1133">Transmembrane helix</keyword>
<accession>A0A0N0BF34</accession>
<evidence type="ECO:0000256" key="4">
    <source>
        <dbReference type="SAM" id="MobiDB-lite"/>
    </source>
</evidence>
<proteinExistence type="predicted"/>
<gene>
    <name evidence="6" type="ORF">WN51_03091</name>
</gene>
<dbReference type="PROSITE" id="PS51450">
    <property type="entry name" value="LRR"/>
    <property type="match status" value="6"/>
</dbReference>
<dbReference type="STRING" id="166423.A0A0N0BF34"/>
<evidence type="ECO:0000256" key="5">
    <source>
        <dbReference type="SAM" id="Phobius"/>
    </source>
</evidence>
<keyword evidence="6" id="KW-0675">Receptor</keyword>
<dbReference type="InterPro" id="IPR001611">
    <property type="entry name" value="Leu-rich_rpt"/>
</dbReference>
<keyword evidence="7" id="KW-1185">Reference proteome</keyword>
<feature type="compositionally biased region" description="Basic and acidic residues" evidence="4">
    <location>
        <begin position="661"/>
        <end position="671"/>
    </location>
</feature>
<organism evidence="6 7">
    <name type="scientific">Melipona quadrifasciata</name>
    <dbReference type="NCBI Taxonomy" id="166423"/>
    <lineage>
        <taxon>Eukaryota</taxon>
        <taxon>Metazoa</taxon>
        <taxon>Ecdysozoa</taxon>
        <taxon>Arthropoda</taxon>
        <taxon>Hexapoda</taxon>
        <taxon>Insecta</taxon>
        <taxon>Pterygota</taxon>
        <taxon>Neoptera</taxon>
        <taxon>Endopterygota</taxon>
        <taxon>Hymenoptera</taxon>
        <taxon>Apocrita</taxon>
        <taxon>Aculeata</taxon>
        <taxon>Apoidea</taxon>
        <taxon>Anthophila</taxon>
        <taxon>Apidae</taxon>
        <taxon>Melipona</taxon>
    </lineage>
</organism>
<feature type="transmembrane region" description="Helical" evidence="5">
    <location>
        <begin position="521"/>
        <end position="541"/>
    </location>
</feature>
<name>A0A0N0BF34_9HYME</name>
<dbReference type="SMART" id="SM00365">
    <property type="entry name" value="LRR_SD22"/>
    <property type="match status" value="6"/>
</dbReference>
<dbReference type="OrthoDB" id="1574204at2759"/>
<keyword evidence="3" id="KW-0677">Repeat</keyword>
<evidence type="ECO:0000256" key="1">
    <source>
        <dbReference type="ARBA" id="ARBA00022614"/>
    </source>
</evidence>
<dbReference type="Gene3D" id="3.80.10.10">
    <property type="entry name" value="Ribonuclease Inhibitor"/>
    <property type="match status" value="4"/>
</dbReference>
<dbReference type="Pfam" id="PF13855">
    <property type="entry name" value="LRR_8"/>
    <property type="match status" value="4"/>
</dbReference>
<dbReference type="SMART" id="SM00369">
    <property type="entry name" value="LRR_TYP"/>
    <property type="match status" value="10"/>
</dbReference>
<dbReference type="InterPro" id="IPR032675">
    <property type="entry name" value="LRR_dom_sf"/>
</dbReference>
<evidence type="ECO:0000256" key="3">
    <source>
        <dbReference type="ARBA" id="ARBA00022737"/>
    </source>
</evidence>
<dbReference type="AlphaFoldDB" id="A0A0N0BF34"/>
<feature type="region of interest" description="Disordered" evidence="4">
    <location>
        <begin position="661"/>
        <end position="749"/>
    </location>
</feature>
<keyword evidence="5" id="KW-0472">Membrane</keyword>
<dbReference type="Proteomes" id="UP000053105">
    <property type="component" value="Unassembled WGS sequence"/>
</dbReference>
<dbReference type="InterPro" id="IPR050328">
    <property type="entry name" value="Dev_Immune_Receptor"/>
</dbReference>
<sequence length="804" mass="92660">MKYRIMTPRDLLSLLATYLGIFSIALCQSTCPIRCLCYLSQLPRTIMCSKQGLEVFPENISDVVQELNLSNNLLTNITDDINRLLDLRILKLARNKLTSLPEDLSSLKSLRTLDLTANNIKHIVDIRSIVQLPSLTVLYLSKNPLSKLEGLMSASTRALDASHCEIRELTNTSLDDLPELTMLTLMGNPLKDINKTWSPKLQWLDMSDCLLNYLRPDTFNGFPALEELRLNSTLTHSKLKTLDVSRCNLDRPGLHGLPSLTQARLSRNIIHMLPDRIFAKNRELGFLYLNGNGIEKLNMSTFEGLVKLQVLDLSANYLEVIHPLTFHENVELKVLNLSYNVLYELPSLTSTVTTLDASSNLISDLDENFLANMPKIRSVILSNNQLQRFPSKLKSTSLKNLDLRRNRLVEVCNDTFLQLPQLLKIDLSDPKFLGNRLTEAINPEIFRNNPDLNIIKLEDNPWRCDCIDLYLMYSFLTEPPAKTVDQSLLCQSPSNVSGYTWHTACFDIWNKSLYYNKDRTWGFVMIVLLTIVVLFGSFISIRHMMRIKRRAIEQRQQLETLRLLRQRRNQVTQQQQQQQEHIEHAPEPRIHPLELIGPPSYEEAIQMPRLAQSLDNLDEISETTSVRVMGSADNIRYKYRRTRRTKKRIQSEDDLFRREERRHERLRRERNSSTGNSEIILPQGQRNSRANMARRARRNSAISDSIETGSGRVQVKPQTPSSRKRRQRYTVYDGHSTDDEDSDVQPVGSSRSIVIRELRREPKSGYRESVNSNGTYCIKIPSEFTQEGRYLKELTSVLILHNRI</sequence>
<keyword evidence="5" id="KW-0812">Transmembrane</keyword>
<evidence type="ECO:0000256" key="2">
    <source>
        <dbReference type="ARBA" id="ARBA00022729"/>
    </source>
</evidence>
<dbReference type="EMBL" id="KQ435819">
    <property type="protein sequence ID" value="KOX72498.1"/>
    <property type="molecule type" value="Genomic_DNA"/>
</dbReference>
<keyword evidence="1" id="KW-0433">Leucine-rich repeat</keyword>
<dbReference type="SUPFAM" id="SSF52058">
    <property type="entry name" value="L domain-like"/>
    <property type="match status" value="3"/>
</dbReference>
<protein>
    <submittedName>
        <fullName evidence="6">Leucine-rich repeat-containing G-protein coupled receptor 6</fullName>
    </submittedName>
</protein>
<reference evidence="6 7" key="1">
    <citation type="submission" date="2015-07" db="EMBL/GenBank/DDBJ databases">
        <title>The genome of Melipona quadrifasciata.</title>
        <authorList>
            <person name="Pan H."/>
            <person name="Kapheim K."/>
        </authorList>
    </citation>
    <scope>NUCLEOTIDE SEQUENCE [LARGE SCALE GENOMIC DNA]</scope>
    <source>
        <strain evidence="6">0111107301</strain>
        <tissue evidence="6">Whole body</tissue>
    </source>
</reference>
<evidence type="ECO:0000313" key="7">
    <source>
        <dbReference type="Proteomes" id="UP000053105"/>
    </source>
</evidence>
<dbReference type="PANTHER" id="PTHR24373:SF370">
    <property type="entry name" value="FISH-LIPS, ISOFORM E"/>
    <property type="match status" value="1"/>
</dbReference>